<dbReference type="InterPro" id="IPR005117">
    <property type="entry name" value="NiRdtase/SiRdtase_haem-b_fer"/>
</dbReference>
<dbReference type="Pfam" id="PF03460">
    <property type="entry name" value="NIR_SIR_ferr"/>
    <property type="match status" value="1"/>
</dbReference>
<keyword evidence="2" id="KW-0349">Heme</keyword>
<reference evidence="9" key="1">
    <citation type="journal article" date="2019" name="Int. J. Syst. Evol. Microbiol.">
        <title>The Global Catalogue of Microorganisms (GCM) 10K type strain sequencing project: providing services to taxonomists for standard genome sequencing and annotation.</title>
        <authorList>
            <consortium name="The Broad Institute Genomics Platform"/>
            <consortium name="The Broad Institute Genome Sequencing Center for Infectious Disease"/>
            <person name="Wu L."/>
            <person name="Ma J."/>
        </authorList>
    </citation>
    <scope>NUCLEOTIDE SEQUENCE [LARGE SCALE GENOMIC DNA]</scope>
    <source>
        <strain evidence="9">KCTC 42899</strain>
    </source>
</reference>
<keyword evidence="4 8" id="KW-0560">Oxidoreductase</keyword>
<dbReference type="Proteomes" id="UP001595721">
    <property type="component" value="Unassembled WGS sequence"/>
</dbReference>
<evidence type="ECO:0000256" key="4">
    <source>
        <dbReference type="ARBA" id="ARBA00023002"/>
    </source>
</evidence>
<dbReference type="InterPro" id="IPR006066">
    <property type="entry name" value="NO2/SO3_Rdtase_FeS/sirohaem_BS"/>
</dbReference>
<dbReference type="RefSeq" id="WP_377743625.1">
    <property type="nucleotide sequence ID" value="NZ_JBHRXJ010000004.1"/>
</dbReference>
<dbReference type="InterPro" id="IPR036136">
    <property type="entry name" value="Nit/Sulf_reduc_fer-like_dom_sf"/>
</dbReference>
<evidence type="ECO:0000256" key="3">
    <source>
        <dbReference type="ARBA" id="ARBA00022723"/>
    </source>
</evidence>
<dbReference type="InterPro" id="IPR051329">
    <property type="entry name" value="NIR_SIR_4Fe-4S"/>
</dbReference>
<accession>A0ABV7R3W4</accession>
<proteinExistence type="predicted"/>
<comment type="caution">
    <text evidence="8">The sequence shown here is derived from an EMBL/GenBank/DDBJ whole genome shotgun (WGS) entry which is preliminary data.</text>
</comment>
<feature type="domain" description="Nitrite/Sulfite reductase ferredoxin-like" evidence="7">
    <location>
        <begin position="16"/>
        <end position="81"/>
    </location>
</feature>
<dbReference type="Gene3D" id="3.30.413.10">
    <property type="entry name" value="Sulfite Reductase Hemoprotein, domain 1"/>
    <property type="match status" value="2"/>
</dbReference>
<keyword evidence="6" id="KW-0411">Iron-sulfur</keyword>
<dbReference type="NCBIfam" id="TIGR02435">
    <property type="entry name" value="CobG"/>
    <property type="match status" value="1"/>
</dbReference>
<keyword evidence="3" id="KW-0479">Metal-binding</keyword>
<evidence type="ECO:0000256" key="2">
    <source>
        <dbReference type="ARBA" id="ARBA00022617"/>
    </source>
</evidence>
<dbReference type="PANTHER" id="PTHR32439:SF9">
    <property type="entry name" value="BLR3264 PROTEIN"/>
    <property type="match status" value="1"/>
</dbReference>
<dbReference type="EC" id="1.14.13.83" evidence="8"/>
<evidence type="ECO:0000313" key="8">
    <source>
        <dbReference type="EMBL" id="MFC3528014.1"/>
    </source>
</evidence>
<dbReference type="Gene3D" id="3.90.480.10">
    <property type="entry name" value="Sulfite Reductase Hemoprotein,Domain 2"/>
    <property type="match status" value="1"/>
</dbReference>
<evidence type="ECO:0000256" key="1">
    <source>
        <dbReference type="ARBA" id="ARBA00022485"/>
    </source>
</evidence>
<protein>
    <submittedName>
        <fullName evidence="8">Precorrin-3B synthase</fullName>
        <ecNumber evidence="8">1.14.13.83</ecNumber>
    </submittedName>
</protein>
<dbReference type="EMBL" id="JBHRXJ010000004">
    <property type="protein sequence ID" value="MFC3528014.1"/>
    <property type="molecule type" value="Genomic_DNA"/>
</dbReference>
<gene>
    <name evidence="8" type="primary">cobG</name>
    <name evidence="8" type="ORF">ACFOMH_07460</name>
</gene>
<evidence type="ECO:0000313" key="9">
    <source>
        <dbReference type="Proteomes" id="UP001595721"/>
    </source>
</evidence>
<keyword evidence="9" id="KW-1185">Reference proteome</keyword>
<dbReference type="InterPro" id="IPR045854">
    <property type="entry name" value="NO2/SO3_Rdtase_4Fe4S_sf"/>
</dbReference>
<dbReference type="SUPFAM" id="SSF55124">
    <property type="entry name" value="Nitrite/Sulfite reductase N-terminal domain-like"/>
    <property type="match status" value="2"/>
</dbReference>
<dbReference type="PROSITE" id="PS00365">
    <property type="entry name" value="NIR_SIR"/>
    <property type="match status" value="1"/>
</dbReference>
<dbReference type="PANTHER" id="PTHR32439">
    <property type="entry name" value="FERREDOXIN--NITRITE REDUCTASE, CHLOROPLASTIC"/>
    <property type="match status" value="1"/>
</dbReference>
<evidence type="ECO:0000256" key="5">
    <source>
        <dbReference type="ARBA" id="ARBA00023004"/>
    </source>
</evidence>
<keyword evidence="5" id="KW-0408">Iron</keyword>
<dbReference type="SUPFAM" id="SSF56014">
    <property type="entry name" value="Nitrite and sulphite reductase 4Fe-4S domain-like"/>
    <property type="match status" value="1"/>
</dbReference>
<evidence type="ECO:0000259" key="7">
    <source>
        <dbReference type="Pfam" id="PF03460"/>
    </source>
</evidence>
<dbReference type="GO" id="GO:0043818">
    <property type="term" value="F:precorrin-3B synthase activity"/>
    <property type="evidence" value="ECO:0007669"/>
    <property type="project" value="UniProtKB-EC"/>
</dbReference>
<evidence type="ECO:0000256" key="6">
    <source>
        <dbReference type="ARBA" id="ARBA00023014"/>
    </source>
</evidence>
<organism evidence="8 9">
    <name type="scientific">Paracoccus mangrovi</name>
    <dbReference type="NCBI Taxonomy" id="1715645"/>
    <lineage>
        <taxon>Bacteria</taxon>
        <taxon>Pseudomonadati</taxon>
        <taxon>Pseudomonadota</taxon>
        <taxon>Alphaproteobacteria</taxon>
        <taxon>Rhodobacterales</taxon>
        <taxon>Paracoccaceae</taxon>
        <taxon>Paracoccus</taxon>
    </lineage>
</organism>
<name>A0ABV7R3W4_9RHOB</name>
<dbReference type="InterPro" id="IPR012798">
    <property type="entry name" value="Cbl_synth_CobG-like"/>
</dbReference>
<sequence>MTDYQIQGWCPGALRPMASGDGLVLRVRAPNGRLEPDQARRIAELARRHGNGLIDLTSRANLQLRGLDRQSHTAAITALAEMGLLDRDADAESRRNVVLSPFAPVDGPAWRLAEAIARAMTAPDAPQTPGKFGFAVDTDPWVLGGVPCDIRLRPVGAGWQIAPDSGDWVIAAPDTARAAAGAVEMARWFARGGIRDGRGRMRDYLRRKPELPAGATPVPQPVPHAAPDPCPGAAPNGWMLGFAFGQITPDQLIACADAGPLRLTPWRMLLIEGAVAPPAIAGQVLAPDDPLLRVHACTGAPGCPQARADVRALARELAPHLGAGQSLHLSGCAKGCAHFGRADLTVIATAPDRFDLIRDGWVHDAATGHGLDKNGLARLLASPQNTASATRQGRPHA</sequence>
<keyword evidence="1" id="KW-0004">4Fe-4S</keyword>